<sequence>MKKLLYFLVAVFVLSACSNDGVTSSKASKDKTVITVSAAASLKVALNDIEKAYEKEHKHVDLKFNYGASGALAQQIKSGAPVDVFISAAEDKIDDLVKEDKVSKQDTKQLLKNHLVIVSKDKLENMNVLASEQVQKIALGNPDLVPAGKYGKQALERANLYEKLKPKYVPAKDVRQVLTYVETGNVEAGIVYTSDLKASDKIKNVVRIEDKMHDEIIYPAAIVKDTKHMKEARAFYEYLDTRQSIEVFENAGFDKVK</sequence>
<dbReference type="Pfam" id="PF13531">
    <property type="entry name" value="SBP_bac_11"/>
    <property type="match status" value="1"/>
</dbReference>
<protein>
    <submittedName>
        <fullName evidence="5">Molybdate ABC transporter substrate-binding protein</fullName>
    </submittedName>
</protein>
<dbReference type="Pfam" id="PF08139">
    <property type="entry name" value="LPAM_1"/>
    <property type="match status" value="1"/>
</dbReference>
<dbReference type="PIRSF" id="PIRSF004846">
    <property type="entry name" value="ModA"/>
    <property type="match status" value="1"/>
</dbReference>
<dbReference type="InterPro" id="IPR050682">
    <property type="entry name" value="ModA/WtpA"/>
</dbReference>
<dbReference type="InterPro" id="IPR005950">
    <property type="entry name" value="ModA"/>
</dbReference>
<dbReference type="PROSITE" id="PS51257">
    <property type="entry name" value="PROKAR_LIPOPROTEIN"/>
    <property type="match status" value="1"/>
</dbReference>
<dbReference type="NCBIfam" id="TIGR01256">
    <property type="entry name" value="modA"/>
    <property type="match status" value="1"/>
</dbReference>
<evidence type="ECO:0000256" key="3">
    <source>
        <dbReference type="ARBA" id="ARBA00022729"/>
    </source>
</evidence>
<evidence type="ECO:0000256" key="4">
    <source>
        <dbReference type="SAM" id="SignalP"/>
    </source>
</evidence>
<gene>
    <name evidence="5" type="primary">modA</name>
    <name evidence="5" type="ORF">MRZ06_00635</name>
</gene>
<name>A0ABY3ZUW8_9STAP</name>
<comment type="similarity">
    <text evidence="1">Belongs to the bacterial solute-binding protein ModA family.</text>
</comment>
<dbReference type="RefSeq" id="WP_243365932.1">
    <property type="nucleotide sequence ID" value="NZ_CP094348.1"/>
</dbReference>
<evidence type="ECO:0000313" key="6">
    <source>
        <dbReference type="Proteomes" id="UP000830343"/>
    </source>
</evidence>
<dbReference type="PANTHER" id="PTHR30632">
    <property type="entry name" value="MOLYBDATE-BINDING PERIPLASMIC PROTEIN"/>
    <property type="match status" value="1"/>
</dbReference>
<dbReference type="Gene3D" id="3.40.190.10">
    <property type="entry name" value="Periplasmic binding protein-like II"/>
    <property type="match status" value="2"/>
</dbReference>
<feature type="chain" id="PRO_5046564600" evidence="4">
    <location>
        <begin position="19"/>
        <end position="257"/>
    </location>
</feature>
<dbReference type="SUPFAM" id="SSF53850">
    <property type="entry name" value="Periplasmic binding protein-like II"/>
    <property type="match status" value="1"/>
</dbReference>
<dbReference type="Proteomes" id="UP000830343">
    <property type="component" value="Chromosome"/>
</dbReference>
<dbReference type="InterPro" id="IPR012640">
    <property type="entry name" value="Membr_lipoprot_lipid_attach_CS"/>
</dbReference>
<reference evidence="5" key="1">
    <citation type="submission" date="2022-03" db="EMBL/GenBank/DDBJ databases">
        <authorList>
            <person name="Vrbovska V."/>
            <person name="Kovarovic V."/>
            <person name="Botka T."/>
            <person name="Pantucek R."/>
        </authorList>
    </citation>
    <scope>NUCLEOTIDE SEQUENCE</scope>
    <source>
        <strain evidence="5">CCM 2609</strain>
    </source>
</reference>
<dbReference type="EMBL" id="CP094348">
    <property type="protein sequence ID" value="UOB20623.1"/>
    <property type="molecule type" value="Genomic_DNA"/>
</dbReference>
<feature type="signal peptide" evidence="4">
    <location>
        <begin position="1"/>
        <end position="18"/>
    </location>
</feature>
<evidence type="ECO:0000256" key="2">
    <source>
        <dbReference type="ARBA" id="ARBA00022723"/>
    </source>
</evidence>
<keyword evidence="3 4" id="KW-0732">Signal</keyword>
<accession>A0ABY3ZUW8</accession>
<evidence type="ECO:0000256" key="1">
    <source>
        <dbReference type="ARBA" id="ARBA00009175"/>
    </source>
</evidence>
<keyword evidence="2" id="KW-0479">Metal-binding</keyword>
<evidence type="ECO:0000313" key="5">
    <source>
        <dbReference type="EMBL" id="UOB20623.1"/>
    </source>
</evidence>
<dbReference type="PANTHER" id="PTHR30632:SF0">
    <property type="entry name" value="SULFATE-BINDING PROTEIN"/>
    <property type="match status" value="1"/>
</dbReference>
<keyword evidence="6" id="KW-1185">Reference proteome</keyword>
<organism evidence="5 6">
    <name type="scientific">Macrococcus armenti</name>
    <dbReference type="NCBI Taxonomy" id="2875764"/>
    <lineage>
        <taxon>Bacteria</taxon>
        <taxon>Bacillati</taxon>
        <taxon>Bacillota</taxon>
        <taxon>Bacilli</taxon>
        <taxon>Bacillales</taxon>
        <taxon>Staphylococcaceae</taxon>
        <taxon>Macrococcus</taxon>
    </lineage>
</organism>
<reference evidence="5" key="2">
    <citation type="submission" date="2022-04" db="EMBL/GenBank/DDBJ databases">
        <title>Antimicrobial genetic elements in methicillin-resistant Macrococcus armenti.</title>
        <authorList>
            <person name="Keller J.E."/>
            <person name="Schwendener S."/>
            <person name="Pantucek R."/>
            <person name="Perreten V."/>
        </authorList>
    </citation>
    <scope>NUCLEOTIDE SEQUENCE</scope>
    <source>
        <strain evidence="5">CCM 2609</strain>
    </source>
</reference>
<proteinExistence type="inferred from homology"/>